<dbReference type="Proteomes" id="UP000243745">
    <property type="component" value="Unassembled WGS sequence"/>
</dbReference>
<keyword evidence="3" id="KW-1185">Reference proteome</keyword>
<dbReference type="PANTHER" id="PTHR30093">
    <property type="entry name" value="GENERAL SECRETION PATHWAY PROTEIN G"/>
    <property type="match status" value="1"/>
</dbReference>
<reference evidence="2 3" key="1">
    <citation type="submission" date="2016-10" db="EMBL/GenBank/DDBJ databases">
        <authorList>
            <person name="Varghese N."/>
            <person name="Submissions S."/>
        </authorList>
    </citation>
    <scope>NUCLEOTIDE SEQUENCE [LARGE SCALE GENOMIC DNA]</scope>
    <source>
        <strain evidence="2 3">DSM 1361</strain>
    </source>
</reference>
<dbReference type="PANTHER" id="PTHR30093:SF7">
    <property type="entry name" value="MSHA MAJOR PILIN SUBUNIT MSHA"/>
    <property type="match status" value="1"/>
</dbReference>
<evidence type="ECO:0000313" key="2">
    <source>
        <dbReference type="EMBL" id="SFP81671.1"/>
    </source>
</evidence>
<keyword evidence="1" id="KW-0472">Membrane</keyword>
<accession>A0A662ZKG1</accession>
<gene>
    <name evidence="2" type="ORF">SAMN02910344_02355</name>
</gene>
<sequence length="236" mass="25930">MKRYNADAYSGMKANGFTLIELVIVIVILGILSATAVPKFMNMQGDARASTLIAIKGAVKSANSMIYAKSLTNNINNSYSEKIDQNKTWQEDCSTGSCVNIGNIWVYTKFGYVDRNSVAYLLDTDISGNQDTKVVTNKKTNERITVPARNTTQGGSNYNCPTGNNSVLCKDHDFCQCRVNKYAAVENRDTQFIVPKGFDYNINKHPNGGCYFGYTTSDVVNNSVKPPVYTLKTGGC</sequence>
<feature type="transmembrane region" description="Helical" evidence="1">
    <location>
        <begin position="16"/>
        <end position="37"/>
    </location>
</feature>
<proteinExistence type="predicted"/>
<dbReference type="RefSeq" id="WP_281242286.1">
    <property type="nucleotide sequence ID" value="NZ_FOXF01000101.1"/>
</dbReference>
<dbReference type="NCBIfam" id="TIGR02532">
    <property type="entry name" value="IV_pilin_GFxxxE"/>
    <property type="match status" value="1"/>
</dbReference>
<dbReference type="InterPro" id="IPR012902">
    <property type="entry name" value="N_methyl_site"/>
</dbReference>
<protein>
    <submittedName>
        <fullName evidence="2">Prepilin-type N-terminal cleavage/methylation domain-containing protein</fullName>
    </submittedName>
</protein>
<dbReference type="Gene3D" id="3.30.700.10">
    <property type="entry name" value="Glycoprotein, Type 4 Pilin"/>
    <property type="match status" value="1"/>
</dbReference>
<keyword evidence="1" id="KW-1133">Transmembrane helix</keyword>
<keyword evidence="1" id="KW-0812">Transmembrane</keyword>
<evidence type="ECO:0000256" key="1">
    <source>
        <dbReference type="SAM" id="Phobius"/>
    </source>
</evidence>
<dbReference type="SUPFAM" id="SSF54523">
    <property type="entry name" value="Pili subunits"/>
    <property type="match status" value="1"/>
</dbReference>
<dbReference type="InterPro" id="IPR045584">
    <property type="entry name" value="Pilin-like"/>
</dbReference>
<dbReference type="EMBL" id="FOXF01000101">
    <property type="protein sequence ID" value="SFP81671.1"/>
    <property type="molecule type" value="Genomic_DNA"/>
</dbReference>
<organism evidence="2 3">
    <name type="scientific">Ruminobacter amylophilus</name>
    <dbReference type="NCBI Taxonomy" id="867"/>
    <lineage>
        <taxon>Bacteria</taxon>
        <taxon>Pseudomonadati</taxon>
        <taxon>Pseudomonadota</taxon>
        <taxon>Gammaproteobacteria</taxon>
        <taxon>Aeromonadales</taxon>
        <taxon>Succinivibrionaceae</taxon>
        <taxon>Ruminobacter</taxon>
    </lineage>
</organism>
<dbReference type="Pfam" id="PF07963">
    <property type="entry name" value="N_methyl"/>
    <property type="match status" value="1"/>
</dbReference>
<name>A0A662ZKG1_9GAMM</name>
<evidence type="ECO:0000313" key="3">
    <source>
        <dbReference type="Proteomes" id="UP000243745"/>
    </source>
</evidence>
<dbReference type="AlphaFoldDB" id="A0A662ZKG1"/>